<organism evidence="1 2">
    <name type="scientific">Trichinella pseudospiralis</name>
    <name type="common">Parasitic roundworm</name>
    <dbReference type="NCBI Taxonomy" id="6337"/>
    <lineage>
        <taxon>Eukaryota</taxon>
        <taxon>Metazoa</taxon>
        <taxon>Ecdysozoa</taxon>
        <taxon>Nematoda</taxon>
        <taxon>Enoplea</taxon>
        <taxon>Dorylaimia</taxon>
        <taxon>Trichinellida</taxon>
        <taxon>Trichinellidae</taxon>
        <taxon>Trichinella</taxon>
    </lineage>
</organism>
<evidence type="ECO:0000313" key="2">
    <source>
        <dbReference type="Proteomes" id="UP000054995"/>
    </source>
</evidence>
<reference evidence="1 2" key="1">
    <citation type="submission" date="2015-01" db="EMBL/GenBank/DDBJ databases">
        <title>Evolution of Trichinella species and genotypes.</title>
        <authorList>
            <person name="Korhonen P.K."/>
            <person name="Edoardo P."/>
            <person name="Giuseppe L.R."/>
            <person name="Gasser R.B."/>
        </authorList>
    </citation>
    <scope>NUCLEOTIDE SEQUENCE [LARGE SCALE GENOMIC DNA]</scope>
    <source>
        <strain evidence="1">ISS470</strain>
    </source>
</reference>
<gene>
    <name evidence="1" type="ORF">T4D_15670</name>
</gene>
<keyword evidence="2" id="KW-1185">Reference proteome</keyword>
<comment type="caution">
    <text evidence="1">The sequence shown here is derived from an EMBL/GenBank/DDBJ whole genome shotgun (WGS) entry which is preliminary data.</text>
</comment>
<proteinExistence type="predicted"/>
<protein>
    <submittedName>
        <fullName evidence="1">Uncharacterized protein</fullName>
    </submittedName>
</protein>
<accession>A0A0V1FP57</accession>
<sequence>MPYECNNAFSFLKLMILMQIRISYIRSYIFAALCSFPRNDGLCNDDLKQQSYVLKNKPNQ</sequence>
<dbReference type="AlphaFoldDB" id="A0A0V1FP57"/>
<dbReference type="Proteomes" id="UP000054995">
    <property type="component" value="Unassembled WGS sequence"/>
</dbReference>
<dbReference type="EMBL" id="JYDT01000049">
    <property type="protein sequence ID" value="KRY87828.1"/>
    <property type="molecule type" value="Genomic_DNA"/>
</dbReference>
<name>A0A0V1FP57_TRIPS</name>
<evidence type="ECO:0000313" key="1">
    <source>
        <dbReference type="EMBL" id="KRY87828.1"/>
    </source>
</evidence>